<reference evidence="2" key="1">
    <citation type="submission" date="2020-08" db="EMBL/GenBank/DDBJ databases">
        <title>Genome sequencing and assembly of the red palm weevil Rhynchophorus ferrugineus.</title>
        <authorList>
            <person name="Dias G.B."/>
            <person name="Bergman C.M."/>
            <person name="Manee M."/>
        </authorList>
    </citation>
    <scope>NUCLEOTIDE SEQUENCE</scope>
    <source>
        <strain evidence="2">AA-2017</strain>
        <tissue evidence="2">Whole larva</tissue>
    </source>
</reference>
<proteinExistence type="predicted"/>
<evidence type="ECO:0000256" key="1">
    <source>
        <dbReference type="SAM" id="MobiDB-lite"/>
    </source>
</evidence>
<dbReference type="AlphaFoldDB" id="A0A834MHF8"/>
<feature type="region of interest" description="Disordered" evidence="1">
    <location>
        <begin position="1"/>
        <end position="25"/>
    </location>
</feature>
<keyword evidence="3" id="KW-1185">Reference proteome</keyword>
<protein>
    <submittedName>
        <fullName evidence="2">Uncharacterized protein</fullName>
    </submittedName>
</protein>
<evidence type="ECO:0000313" key="2">
    <source>
        <dbReference type="EMBL" id="KAF7278504.1"/>
    </source>
</evidence>
<name>A0A834MHF8_RHYFE</name>
<accession>A0A834MHF8</accession>
<dbReference type="Proteomes" id="UP000625711">
    <property type="component" value="Unassembled WGS sequence"/>
</dbReference>
<dbReference type="EMBL" id="JAACXV010000398">
    <property type="protein sequence ID" value="KAF7278504.1"/>
    <property type="molecule type" value="Genomic_DNA"/>
</dbReference>
<organism evidence="2 3">
    <name type="scientific">Rhynchophorus ferrugineus</name>
    <name type="common">Red palm weevil</name>
    <name type="synonym">Curculio ferrugineus</name>
    <dbReference type="NCBI Taxonomy" id="354439"/>
    <lineage>
        <taxon>Eukaryota</taxon>
        <taxon>Metazoa</taxon>
        <taxon>Ecdysozoa</taxon>
        <taxon>Arthropoda</taxon>
        <taxon>Hexapoda</taxon>
        <taxon>Insecta</taxon>
        <taxon>Pterygota</taxon>
        <taxon>Neoptera</taxon>
        <taxon>Endopterygota</taxon>
        <taxon>Coleoptera</taxon>
        <taxon>Polyphaga</taxon>
        <taxon>Cucujiformia</taxon>
        <taxon>Curculionidae</taxon>
        <taxon>Dryophthorinae</taxon>
        <taxon>Rhynchophorus</taxon>
    </lineage>
</organism>
<evidence type="ECO:0000313" key="3">
    <source>
        <dbReference type="Proteomes" id="UP000625711"/>
    </source>
</evidence>
<gene>
    <name evidence="2" type="ORF">GWI33_008266</name>
</gene>
<sequence>MSTEDGQRKTNRTCTKSTPELKSGGTARKITRKYLSCVKGTTENMKKVPRICKIEITFRTNKTGTTLPLS</sequence>
<comment type="caution">
    <text evidence="2">The sequence shown here is derived from an EMBL/GenBank/DDBJ whole genome shotgun (WGS) entry which is preliminary data.</text>
</comment>